<sequence length="71" mass="8155">MAEYQAQKLVTFFLQLLHCMLHITVTNPAVMGGRVTSIYIHPTLRTETNISSLSRQFKIMLTTTALLLLWF</sequence>
<feature type="signal peptide" evidence="1">
    <location>
        <begin position="1"/>
        <end position="28"/>
    </location>
</feature>
<evidence type="ECO:0000256" key="1">
    <source>
        <dbReference type="SAM" id="SignalP"/>
    </source>
</evidence>
<evidence type="ECO:0000313" key="3">
    <source>
        <dbReference type="Proteomes" id="UP000708208"/>
    </source>
</evidence>
<dbReference type="EMBL" id="CAJVCH010063720">
    <property type="protein sequence ID" value="CAG7719693.1"/>
    <property type="molecule type" value="Genomic_DNA"/>
</dbReference>
<gene>
    <name evidence="2" type="ORF">AFUS01_LOCUS9003</name>
</gene>
<accession>A0A8J2K5B5</accession>
<dbReference type="AlphaFoldDB" id="A0A8J2K5B5"/>
<proteinExistence type="predicted"/>
<feature type="chain" id="PRO_5035280994" evidence="1">
    <location>
        <begin position="29"/>
        <end position="71"/>
    </location>
</feature>
<dbReference type="Proteomes" id="UP000708208">
    <property type="component" value="Unassembled WGS sequence"/>
</dbReference>
<organism evidence="2 3">
    <name type="scientific">Allacma fusca</name>
    <dbReference type="NCBI Taxonomy" id="39272"/>
    <lineage>
        <taxon>Eukaryota</taxon>
        <taxon>Metazoa</taxon>
        <taxon>Ecdysozoa</taxon>
        <taxon>Arthropoda</taxon>
        <taxon>Hexapoda</taxon>
        <taxon>Collembola</taxon>
        <taxon>Symphypleona</taxon>
        <taxon>Sminthuridae</taxon>
        <taxon>Allacma</taxon>
    </lineage>
</organism>
<name>A0A8J2K5B5_9HEXA</name>
<evidence type="ECO:0000313" key="2">
    <source>
        <dbReference type="EMBL" id="CAG7719693.1"/>
    </source>
</evidence>
<comment type="caution">
    <text evidence="2">The sequence shown here is derived from an EMBL/GenBank/DDBJ whole genome shotgun (WGS) entry which is preliminary data.</text>
</comment>
<keyword evidence="1" id="KW-0732">Signal</keyword>
<protein>
    <submittedName>
        <fullName evidence="2">Uncharacterized protein</fullName>
    </submittedName>
</protein>
<reference evidence="2" key="1">
    <citation type="submission" date="2021-06" db="EMBL/GenBank/DDBJ databases">
        <authorList>
            <person name="Hodson N. C."/>
            <person name="Mongue J. A."/>
            <person name="Jaron S. K."/>
        </authorList>
    </citation>
    <scope>NUCLEOTIDE SEQUENCE</scope>
</reference>
<keyword evidence="3" id="KW-1185">Reference proteome</keyword>